<organism evidence="4 5">
    <name type="scientific">Blepharisma stoltei</name>
    <dbReference type="NCBI Taxonomy" id="1481888"/>
    <lineage>
        <taxon>Eukaryota</taxon>
        <taxon>Sar</taxon>
        <taxon>Alveolata</taxon>
        <taxon>Ciliophora</taxon>
        <taxon>Postciliodesmatophora</taxon>
        <taxon>Heterotrichea</taxon>
        <taxon>Heterotrichida</taxon>
        <taxon>Blepharismidae</taxon>
        <taxon>Blepharisma</taxon>
    </lineage>
</organism>
<evidence type="ECO:0000313" key="4">
    <source>
        <dbReference type="EMBL" id="CAG9330883.1"/>
    </source>
</evidence>
<dbReference type="SUPFAM" id="SSF54277">
    <property type="entry name" value="CAD &amp; PB1 domains"/>
    <property type="match status" value="1"/>
</dbReference>
<dbReference type="SUPFAM" id="SSF117281">
    <property type="entry name" value="Kelch motif"/>
    <property type="match status" value="1"/>
</dbReference>
<dbReference type="AlphaFoldDB" id="A0AAU9K5I8"/>
<dbReference type="InterPro" id="IPR000270">
    <property type="entry name" value="PB1_dom"/>
</dbReference>
<gene>
    <name evidence="4" type="ORF">BSTOLATCC_MIC52293</name>
</gene>
<dbReference type="InterPro" id="IPR006652">
    <property type="entry name" value="Kelch_1"/>
</dbReference>
<keyword evidence="1" id="KW-0880">Kelch repeat</keyword>
<dbReference type="PANTHER" id="PTHR46260:SF3">
    <property type="entry name" value="RING-TYPE DOMAIN-CONTAINING PROTEIN"/>
    <property type="match status" value="1"/>
</dbReference>
<dbReference type="InterPro" id="IPR015915">
    <property type="entry name" value="Kelch-typ_b-propeller"/>
</dbReference>
<evidence type="ECO:0000313" key="5">
    <source>
        <dbReference type="Proteomes" id="UP001162131"/>
    </source>
</evidence>
<dbReference type="InterPro" id="IPR051746">
    <property type="entry name" value="Kelch_domain_containing_8"/>
</dbReference>
<dbReference type="Gene3D" id="3.10.20.90">
    <property type="entry name" value="Phosphatidylinositol 3-kinase Catalytic Subunit, Chain A, domain 1"/>
    <property type="match status" value="1"/>
</dbReference>
<keyword evidence="5" id="KW-1185">Reference proteome</keyword>
<evidence type="ECO:0000256" key="1">
    <source>
        <dbReference type="ARBA" id="ARBA00022441"/>
    </source>
</evidence>
<feature type="domain" description="PB1" evidence="3">
    <location>
        <begin position="3"/>
        <end position="82"/>
    </location>
</feature>
<protein>
    <recommendedName>
        <fullName evidence="3">PB1 domain-containing protein</fullName>
    </recommendedName>
</protein>
<keyword evidence="2" id="KW-0677">Repeat</keyword>
<proteinExistence type="predicted"/>
<dbReference type="EMBL" id="CAJZBQ010000052">
    <property type="protein sequence ID" value="CAG9330883.1"/>
    <property type="molecule type" value="Genomic_DNA"/>
</dbReference>
<comment type="caution">
    <text evidence="4">The sequence shown here is derived from an EMBL/GenBank/DDBJ whole genome shotgun (WGS) entry which is preliminary data.</text>
</comment>
<evidence type="ECO:0000256" key="2">
    <source>
        <dbReference type="ARBA" id="ARBA00022737"/>
    </source>
</evidence>
<dbReference type="SMART" id="SM00666">
    <property type="entry name" value="PB1"/>
    <property type="match status" value="1"/>
</dbReference>
<evidence type="ECO:0000259" key="3">
    <source>
        <dbReference type="SMART" id="SM00666"/>
    </source>
</evidence>
<name>A0AAU9K5I8_9CILI</name>
<accession>A0AAU9K5I8</accession>
<dbReference type="SMART" id="SM00612">
    <property type="entry name" value="Kelch"/>
    <property type="match status" value="2"/>
</dbReference>
<dbReference type="Gene3D" id="2.120.10.80">
    <property type="entry name" value="Kelch-type beta propeller"/>
    <property type="match status" value="1"/>
</dbReference>
<dbReference type="Proteomes" id="UP001162131">
    <property type="component" value="Unassembled WGS sequence"/>
</dbReference>
<dbReference type="CDD" id="cd05992">
    <property type="entry name" value="PB1"/>
    <property type="match status" value="1"/>
</dbReference>
<dbReference type="Pfam" id="PF00564">
    <property type="entry name" value="PB1"/>
    <property type="match status" value="1"/>
</dbReference>
<reference evidence="4" key="1">
    <citation type="submission" date="2021-09" db="EMBL/GenBank/DDBJ databases">
        <authorList>
            <consortium name="AG Swart"/>
            <person name="Singh M."/>
            <person name="Singh A."/>
            <person name="Seah K."/>
            <person name="Emmerich C."/>
        </authorList>
    </citation>
    <scope>NUCLEOTIDE SEQUENCE</scope>
    <source>
        <strain evidence="4">ATCC30299</strain>
    </source>
</reference>
<dbReference type="PANTHER" id="PTHR46260">
    <property type="entry name" value="RING-TYPE DOMAIN-CONTAINING PROTEIN"/>
    <property type="match status" value="1"/>
</dbReference>
<sequence>MFTTRVKLFYQDSVYSLGGCPNTYDQLISSIRATIPSLLQANSMTITYQDRDHDTITLTTTESLQDAYSQTEGALRLEIKTTQAPSNQVSRIISEESINLCLGWQKLRSLFSIHVDGECRGIGILINLRFGMTTSKILSSHEEAARALIYFEDSNLPLYADPEEFFIISDPLSFFAFKSTYPLVEVQEHDIDGERHITSGAVAITLGPPHDSDIFVSVKWVELKESLGGRYVYQTLEKCGLAGSPLFDENWNLLGIQLTGSQTNNEASSCYEIVRSLKALGYKRHVVLLIQSMEHVISPESNYVKVLQQTPNIEGDRVYGFNQRRDKVASYNTKTSEFGEINFVEKLSEGTSLCTIPNGLMISGGQSSLRKAWICFFQGDLHWFETDMPQGHQCHTSIFFENKVYLIGGKNSSRPIKNCEALDYQSLSWENLPVLRQERSYPASCVYQEKIYVFGGTSGLEDLDTIEYFDGSSWKLYEIRMPCRLFGAGILHIEDNIFLIFGGKSENTRFNVKLFFVNFETEKFEVDSAEKKLGVCSTMPSFVGDEAAYIFNNEGEVIKYCKHTRQIYREKKNLNCMFD</sequence>
<dbReference type="Pfam" id="PF24681">
    <property type="entry name" value="Kelch_KLHDC2_KLHL20_DRC7"/>
    <property type="match status" value="1"/>
</dbReference>